<dbReference type="AlphaFoldDB" id="A0A6A6W8J3"/>
<dbReference type="GeneID" id="54489201"/>
<feature type="region of interest" description="Disordered" evidence="1">
    <location>
        <begin position="241"/>
        <end position="402"/>
    </location>
</feature>
<accession>A0A6A6W8J3</accession>
<name>A0A6A6W8J3_9PEZI</name>
<organism evidence="2 3">
    <name type="scientific">Pseudovirgaria hyperparasitica</name>
    <dbReference type="NCBI Taxonomy" id="470096"/>
    <lineage>
        <taxon>Eukaryota</taxon>
        <taxon>Fungi</taxon>
        <taxon>Dikarya</taxon>
        <taxon>Ascomycota</taxon>
        <taxon>Pezizomycotina</taxon>
        <taxon>Dothideomycetes</taxon>
        <taxon>Dothideomycetes incertae sedis</taxon>
        <taxon>Acrospermales</taxon>
        <taxon>Acrospermaceae</taxon>
        <taxon>Pseudovirgaria</taxon>
    </lineage>
</organism>
<feature type="region of interest" description="Disordered" evidence="1">
    <location>
        <begin position="69"/>
        <end position="137"/>
    </location>
</feature>
<feature type="compositionally biased region" description="Basic and acidic residues" evidence="1">
    <location>
        <begin position="159"/>
        <end position="169"/>
    </location>
</feature>
<keyword evidence="3" id="KW-1185">Reference proteome</keyword>
<feature type="region of interest" description="Disordered" evidence="1">
    <location>
        <begin position="157"/>
        <end position="186"/>
    </location>
</feature>
<feature type="compositionally biased region" description="Acidic residues" evidence="1">
    <location>
        <begin position="241"/>
        <end position="251"/>
    </location>
</feature>
<protein>
    <submittedName>
        <fullName evidence="2">Uncharacterized protein</fullName>
    </submittedName>
</protein>
<dbReference type="Proteomes" id="UP000799437">
    <property type="component" value="Unassembled WGS sequence"/>
</dbReference>
<evidence type="ECO:0000313" key="3">
    <source>
        <dbReference type="Proteomes" id="UP000799437"/>
    </source>
</evidence>
<gene>
    <name evidence="2" type="ORF">EJ05DRAFT_510044</name>
</gene>
<feature type="compositionally biased region" description="Basic and acidic residues" evidence="1">
    <location>
        <begin position="263"/>
        <end position="272"/>
    </location>
</feature>
<reference evidence="2" key="1">
    <citation type="journal article" date="2020" name="Stud. Mycol.">
        <title>101 Dothideomycetes genomes: a test case for predicting lifestyles and emergence of pathogens.</title>
        <authorList>
            <person name="Haridas S."/>
            <person name="Albert R."/>
            <person name="Binder M."/>
            <person name="Bloem J."/>
            <person name="Labutti K."/>
            <person name="Salamov A."/>
            <person name="Andreopoulos B."/>
            <person name="Baker S."/>
            <person name="Barry K."/>
            <person name="Bills G."/>
            <person name="Bluhm B."/>
            <person name="Cannon C."/>
            <person name="Castanera R."/>
            <person name="Culley D."/>
            <person name="Daum C."/>
            <person name="Ezra D."/>
            <person name="Gonzalez J."/>
            <person name="Henrissat B."/>
            <person name="Kuo A."/>
            <person name="Liang C."/>
            <person name="Lipzen A."/>
            <person name="Lutzoni F."/>
            <person name="Magnuson J."/>
            <person name="Mondo S."/>
            <person name="Nolan M."/>
            <person name="Ohm R."/>
            <person name="Pangilinan J."/>
            <person name="Park H.-J."/>
            <person name="Ramirez L."/>
            <person name="Alfaro M."/>
            <person name="Sun H."/>
            <person name="Tritt A."/>
            <person name="Yoshinaga Y."/>
            <person name="Zwiers L.-H."/>
            <person name="Turgeon B."/>
            <person name="Goodwin S."/>
            <person name="Spatafora J."/>
            <person name="Crous P."/>
            <person name="Grigoriev I."/>
        </authorList>
    </citation>
    <scope>NUCLEOTIDE SEQUENCE</scope>
    <source>
        <strain evidence="2">CBS 121739</strain>
    </source>
</reference>
<sequence>MSDYGDYSDDDFFEFDLDYTYVEDGYHIADDLAERAVASPPPFADDDDYYDWDRFDYYEDIEDGSAGYYDYDAGRGAGATNETTVQRRERPGAVARGRKKRKLSASKGPEPPSSPTPTVAWRTQKERTYRSSKPMNVDAQQPVALLKDWRTRFANSSLEEFKKKPKAQDEGAETFDIPPEDGASRAPMIDEDAFKAALVSRLGSAGNGLQGLDPNMLLQYAMRMLGGEEDADDVARALADDLFERDEDDPAAEGISNFLSHHGATEEGKDETMTPAGSSVDEQPVTKHQTPQTTKPTRQTQHPPTPSSSDTSKSASRTIDTKSPVLTAAETKKRHNAKSPSPAPQPSSRKRKADSPETATENPAAPRAKRVTRSFDAPTASSKARTSSRNVSNSTSHRGRKR</sequence>
<dbReference type="RefSeq" id="XP_033601649.1">
    <property type="nucleotide sequence ID" value="XM_033748147.1"/>
</dbReference>
<feature type="compositionally biased region" description="Low complexity" evidence="1">
    <location>
        <begin position="385"/>
        <end position="396"/>
    </location>
</feature>
<evidence type="ECO:0000256" key="1">
    <source>
        <dbReference type="SAM" id="MobiDB-lite"/>
    </source>
</evidence>
<feature type="compositionally biased region" description="Low complexity" evidence="1">
    <location>
        <begin position="286"/>
        <end position="318"/>
    </location>
</feature>
<dbReference type="OrthoDB" id="3933088at2759"/>
<proteinExistence type="predicted"/>
<dbReference type="EMBL" id="ML996570">
    <property type="protein sequence ID" value="KAF2759198.1"/>
    <property type="molecule type" value="Genomic_DNA"/>
</dbReference>
<evidence type="ECO:0000313" key="2">
    <source>
        <dbReference type="EMBL" id="KAF2759198.1"/>
    </source>
</evidence>